<dbReference type="SUPFAM" id="SSF52777">
    <property type="entry name" value="CoA-dependent acyltransferases"/>
    <property type="match status" value="1"/>
</dbReference>
<dbReference type="Gene3D" id="3.30.559.10">
    <property type="entry name" value="Chloramphenicol acetyltransferase-like domain"/>
    <property type="match status" value="1"/>
</dbReference>
<gene>
    <name evidence="1" type="ORF">WMO19_08480</name>
</gene>
<evidence type="ECO:0000313" key="2">
    <source>
        <dbReference type="Proteomes" id="UP001447979"/>
    </source>
</evidence>
<dbReference type="SMART" id="SM01059">
    <property type="entry name" value="CAT"/>
    <property type="match status" value="1"/>
</dbReference>
<protein>
    <submittedName>
        <fullName evidence="1">CatA-like O-acetyltransferase, family 2</fullName>
    </submittedName>
</protein>
<accession>A0ABV1CG53</accession>
<comment type="caution">
    <text evidence="1">The sequence shown here is derived from an EMBL/GenBank/DDBJ whole genome shotgun (WGS) entry which is preliminary data.</text>
</comment>
<dbReference type="Proteomes" id="UP001447979">
    <property type="component" value="Unassembled WGS sequence"/>
</dbReference>
<dbReference type="PANTHER" id="PTHR38474:SF1">
    <property type="entry name" value="SLR0299 PROTEIN"/>
    <property type="match status" value="1"/>
</dbReference>
<dbReference type="InterPro" id="IPR001707">
    <property type="entry name" value="Cmp_AcTrfase"/>
</dbReference>
<dbReference type="Pfam" id="PF00302">
    <property type="entry name" value="CAT"/>
    <property type="match status" value="1"/>
</dbReference>
<organism evidence="1 2">
    <name type="scientific">Peptoniphilus hominis</name>
    <name type="common">ex Hitch et al. 2025</name>
    <dbReference type="NCBI Taxonomy" id="3133174"/>
    <lineage>
        <taxon>Bacteria</taxon>
        <taxon>Bacillati</taxon>
        <taxon>Bacillota</taxon>
        <taxon>Tissierellia</taxon>
        <taxon>Tissierellales</taxon>
        <taxon>Peptoniphilaceae</taxon>
        <taxon>Peptoniphilus</taxon>
    </lineage>
</organism>
<dbReference type="PANTHER" id="PTHR38474">
    <property type="entry name" value="SLR0299 PROTEIN"/>
    <property type="match status" value="1"/>
</dbReference>
<sequence length="207" mass="23793">MPREVQIKGSKREKAFKLWIKAPNPMVTFFKNIDISNLVKISNKKNMKLNMLLNYCIGKAAFDITEFYFLPVGDKLIEFDTIAVNTIIKNKNGEINSCDILYLDNLAKFSKTYENFTSKVRDNCEDIDLSKDSMIIGTSAILETELDGAVGMNSGIYNNPFIIWGKYKKKRFKYYLPISFQFHLAQMDGSHAGKFLENLQKEVNNLK</sequence>
<dbReference type="InterPro" id="IPR023213">
    <property type="entry name" value="CAT-like_dom_sf"/>
</dbReference>
<dbReference type="RefSeq" id="WP_349171381.1">
    <property type="nucleotide sequence ID" value="NZ_JBBMFO010000031.1"/>
</dbReference>
<reference evidence="1 2" key="1">
    <citation type="submission" date="2024-03" db="EMBL/GenBank/DDBJ databases">
        <title>Human intestinal bacterial collection.</title>
        <authorList>
            <person name="Pauvert C."/>
            <person name="Hitch T.C.A."/>
            <person name="Clavel T."/>
        </authorList>
    </citation>
    <scope>NUCLEOTIDE SEQUENCE [LARGE SCALE GENOMIC DNA]</scope>
    <source>
        <strain evidence="1 2">CLA-SR-H025</strain>
    </source>
</reference>
<keyword evidence="2" id="KW-1185">Reference proteome</keyword>
<dbReference type="EMBL" id="JBBMFO010000031">
    <property type="protein sequence ID" value="MEQ2401636.1"/>
    <property type="molecule type" value="Genomic_DNA"/>
</dbReference>
<proteinExistence type="predicted"/>
<evidence type="ECO:0000313" key="1">
    <source>
        <dbReference type="EMBL" id="MEQ2401636.1"/>
    </source>
</evidence>
<name>A0ABV1CG53_9FIRM</name>
<dbReference type="NCBIfam" id="NF040637">
    <property type="entry name" value="CatA_like_2"/>
    <property type="match status" value="1"/>
</dbReference>